<name>A0AAE0JW13_9PEZI</name>
<evidence type="ECO:0000313" key="1">
    <source>
        <dbReference type="EMBL" id="KAK3365020.1"/>
    </source>
</evidence>
<evidence type="ECO:0000313" key="2">
    <source>
        <dbReference type="Proteomes" id="UP001287356"/>
    </source>
</evidence>
<dbReference type="Gene3D" id="3.40.50.720">
    <property type="entry name" value="NAD(P)-binding Rossmann-like Domain"/>
    <property type="match status" value="1"/>
</dbReference>
<dbReference type="Proteomes" id="UP001287356">
    <property type="component" value="Unassembled WGS sequence"/>
</dbReference>
<gene>
    <name evidence="1" type="ORF">B0T24DRAFT_683683</name>
</gene>
<evidence type="ECO:0008006" key="3">
    <source>
        <dbReference type="Google" id="ProtNLM"/>
    </source>
</evidence>
<proteinExistence type="predicted"/>
<keyword evidence="2" id="KW-1185">Reference proteome</keyword>
<reference evidence="1" key="1">
    <citation type="journal article" date="2023" name="Mol. Phylogenet. Evol.">
        <title>Genome-scale phylogeny and comparative genomics of the fungal order Sordariales.</title>
        <authorList>
            <person name="Hensen N."/>
            <person name="Bonometti L."/>
            <person name="Westerberg I."/>
            <person name="Brannstrom I.O."/>
            <person name="Guillou S."/>
            <person name="Cros-Aarteil S."/>
            <person name="Calhoun S."/>
            <person name="Haridas S."/>
            <person name="Kuo A."/>
            <person name="Mondo S."/>
            <person name="Pangilinan J."/>
            <person name="Riley R."/>
            <person name="LaButti K."/>
            <person name="Andreopoulos B."/>
            <person name="Lipzen A."/>
            <person name="Chen C."/>
            <person name="Yan M."/>
            <person name="Daum C."/>
            <person name="Ng V."/>
            <person name="Clum A."/>
            <person name="Steindorff A."/>
            <person name="Ohm R.A."/>
            <person name="Martin F."/>
            <person name="Silar P."/>
            <person name="Natvig D.O."/>
            <person name="Lalanne C."/>
            <person name="Gautier V."/>
            <person name="Ament-Velasquez S.L."/>
            <person name="Kruys A."/>
            <person name="Hutchinson M.I."/>
            <person name="Powell A.J."/>
            <person name="Barry K."/>
            <person name="Miller A.N."/>
            <person name="Grigoriev I.V."/>
            <person name="Debuchy R."/>
            <person name="Gladieux P."/>
            <person name="Hiltunen Thoren M."/>
            <person name="Johannesson H."/>
        </authorList>
    </citation>
    <scope>NUCLEOTIDE SEQUENCE</scope>
    <source>
        <strain evidence="1">CBS 958.72</strain>
    </source>
</reference>
<organism evidence="1 2">
    <name type="scientific">Lasiosphaeria ovina</name>
    <dbReference type="NCBI Taxonomy" id="92902"/>
    <lineage>
        <taxon>Eukaryota</taxon>
        <taxon>Fungi</taxon>
        <taxon>Dikarya</taxon>
        <taxon>Ascomycota</taxon>
        <taxon>Pezizomycotina</taxon>
        <taxon>Sordariomycetes</taxon>
        <taxon>Sordariomycetidae</taxon>
        <taxon>Sordariales</taxon>
        <taxon>Lasiosphaeriaceae</taxon>
        <taxon>Lasiosphaeria</taxon>
    </lineage>
</organism>
<sequence length="139" mass="14873">MIWSSGGALGHDGRPHSLEFFILVDTRRAVFDTNMVTSLEQRLDRSWGYYAKPVIQGTRPQRGRTTCRARNQTPCPGSRVIHAYAHGGAGWSLSIGSALQTAKLAGDALATLATLATVVPTAIKTATTPAAQLKRTVVV</sequence>
<dbReference type="EMBL" id="JAULSN010000009">
    <property type="protein sequence ID" value="KAK3365020.1"/>
    <property type="molecule type" value="Genomic_DNA"/>
</dbReference>
<protein>
    <recommendedName>
        <fullName evidence="3">FAD dependent oxidoreductase domain-containing protein</fullName>
    </recommendedName>
</protein>
<dbReference type="AlphaFoldDB" id="A0AAE0JW13"/>
<comment type="caution">
    <text evidence="1">The sequence shown here is derived from an EMBL/GenBank/DDBJ whole genome shotgun (WGS) entry which is preliminary data.</text>
</comment>
<accession>A0AAE0JW13</accession>
<reference evidence="1" key="2">
    <citation type="submission" date="2023-06" db="EMBL/GenBank/DDBJ databases">
        <authorList>
            <consortium name="Lawrence Berkeley National Laboratory"/>
            <person name="Haridas S."/>
            <person name="Hensen N."/>
            <person name="Bonometti L."/>
            <person name="Westerberg I."/>
            <person name="Brannstrom I.O."/>
            <person name="Guillou S."/>
            <person name="Cros-Aarteil S."/>
            <person name="Calhoun S."/>
            <person name="Kuo A."/>
            <person name="Mondo S."/>
            <person name="Pangilinan J."/>
            <person name="Riley R."/>
            <person name="Labutti K."/>
            <person name="Andreopoulos B."/>
            <person name="Lipzen A."/>
            <person name="Chen C."/>
            <person name="Yanf M."/>
            <person name="Daum C."/>
            <person name="Ng V."/>
            <person name="Clum A."/>
            <person name="Steindorff A."/>
            <person name="Ohm R."/>
            <person name="Martin F."/>
            <person name="Silar P."/>
            <person name="Natvig D."/>
            <person name="Lalanne C."/>
            <person name="Gautier V."/>
            <person name="Ament-Velasquez S.L."/>
            <person name="Kruys A."/>
            <person name="Hutchinson M.I."/>
            <person name="Powell A.J."/>
            <person name="Barry K."/>
            <person name="Miller A.N."/>
            <person name="Grigoriev I.V."/>
            <person name="Debuchy R."/>
            <person name="Gladieux P."/>
            <person name="Thoren M.H."/>
            <person name="Johannesson H."/>
        </authorList>
    </citation>
    <scope>NUCLEOTIDE SEQUENCE</scope>
    <source>
        <strain evidence="1">CBS 958.72</strain>
    </source>
</reference>